<dbReference type="AlphaFoldDB" id="A0A916YAX2"/>
<dbReference type="Gene3D" id="3.40.50.720">
    <property type="entry name" value="NAD(P)-binding Rossmann-like Domain"/>
    <property type="match status" value="1"/>
</dbReference>
<proteinExistence type="predicted"/>
<reference evidence="4" key="1">
    <citation type="journal article" date="2014" name="Int. J. Syst. Evol. Microbiol.">
        <title>Complete genome sequence of Corynebacterium casei LMG S-19264T (=DSM 44701T), isolated from a smear-ripened cheese.</title>
        <authorList>
            <consortium name="US DOE Joint Genome Institute (JGI-PGF)"/>
            <person name="Walter F."/>
            <person name="Albersmeier A."/>
            <person name="Kalinowski J."/>
            <person name="Ruckert C."/>
        </authorList>
    </citation>
    <scope>NUCLEOTIDE SEQUENCE</scope>
    <source>
        <strain evidence="4">CGMCC 1.15493</strain>
    </source>
</reference>
<comment type="caution">
    <text evidence="4">The sequence shown here is derived from an EMBL/GenBank/DDBJ whole genome shotgun (WGS) entry which is preliminary data.</text>
</comment>
<dbReference type="SUPFAM" id="SSF53223">
    <property type="entry name" value="Aminoacid dehydrogenase-like, N-terminal domain"/>
    <property type="match status" value="1"/>
</dbReference>
<keyword evidence="2" id="KW-0812">Transmembrane</keyword>
<dbReference type="InterPro" id="IPR015259">
    <property type="entry name" value="Methyl-teptahyd_DH_N"/>
</dbReference>
<feature type="domain" description="Methylene-tetrahydromethanopterin dehydrogenase N-terminal" evidence="3">
    <location>
        <begin position="18"/>
        <end position="97"/>
    </location>
</feature>
<organism evidence="4 5">
    <name type="scientific">Aureimonas glaciei</name>
    <dbReference type="NCBI Taxonomy" id="1776957"/>
    <lineage>
        <taxon>Bacteria</taxon>
        <taxon>Pseudomonadati</taxon>
        <taxon>Pseudomonadota</taxon>
        <taxon>Alphaproteobacteria</taxon>
        <taxon>Hyphomicrobiales</taxon>
        <taxon>Aurantimonadaceae</taxon>
        <taxon>Aureimonas</taxon>
    </lineage>
</organism>
<dbReference type="RefSeq" id="WP_188854631.1">
    <property type="nucleotide sequence ID" value="NZ_BMJJ01000013.1"/>
</dbReference>
<dbReference type="Proteomes" id="UP000613160">
    <property type="component" value="Unassembled WGS sequence"/>
</dbReference>
<keyword evidence="1" id="KW-0560">Oxidoreductase</keyword>
<keyword evidence="5" id="KW-1185">Reference proteome</keyword>
<gene>
    <name evidence="4" type="ORF">GCM10011335_44240</name>
</gene>
<reference evidence="4" key="2">
    <citation type="submission" date="2020-09" db="EMBL/GenBank/DDBJ databases">
        <authorList>
            <person name="Sun Q."/>
            <person name="Zhou Y."/>
        </authorList>
    </citation>
    <scope>NUCLEOTIDE SEQUENCE</scope>
    <source>
        <strain evidence="4">CGMCC 1.15493</strain>
    </source>
</reference>
<dbReference type="SUPFAM" id="SSF51735">
    <property type="entry name" value="NAD(P)-binding Rossmann-fold domains"/>
    <property type="match status" value="1"/>
</dbReference>
<dbReference type="InterPro" id="IPR036291">
    <property type="entry name" value="NAD(P)-bd_dom_sf"/>
</dbReference>
<evidence type="ECO:0000259" key="3">
    <source>
        <dbReference type="Pfam" id="PF09176"/>
    </source>
</evidence>
<accession>A0A916YAX2</accession>
<keyword evidence="2" id="KW-1133">Transmembrane helix</keyword>
<dbReference type="GO" id="GO:0016491">
    <property type="term" value="F:oxidoreductase activity"/>
    <property type="evidence" value="ECO:0007669"/>
    <property type="project" value="UniProtKB-KW"/>
</dbReference>
<dbReference type="InterPro" id="IPR037089">
    <property type="entry name" value="Methyl-teptahyd_DH_N_sf"/>
</dbReference>
<evidence type="ECO:0000313" key="5">
    <source>
        <dbReference type="Proteomes" id="UP000613160"/>
    </source>
</evidence>
<evidence type="ECO:0000256" key="1">
    <source>
        <dbReference type="ARBA" id="ARBA00023002"/>
    </source>
</evidence>
<feature type="transmembrane region" description="Helical" evidence="2">
    <location>
        <begin position="128"/>
        <end position="147"/>
    </location>
</feature>
<dbReference type="Gene3D" id="3.40.50.10280">
    <property type="entry name" value="Methylene-tetrahydromethanopterin dehydrogenase, N-terminal domain"/>
    <property type="match status" value="1"/>
</dbReference>
<evidence type="ECO:0000256" key="2">
    <source>
        <dbReference type="SAM" id="Phobius"/>
    </source>
</evidence>
<protein>
    <submittedName>
        <fullName evidence="4">Methylenetetrahydromethanopterin dehydrogenase</fullName>
    </submittedName>
</protein>
<name>A0A916YAX2_9HYPH</name>
<dbReference type="Pfam" id="PF09176">
    <property type="entry name" value="Mpt_N"/>
    <property type="match status" value="1"/>
</dbReference>
<dbReference type="InterPro" id="IPR046346">
    <property type="entry name" value="Aminoacid_DH-like_N_sf"/>
</dbReference>
<keyword evidence="2" id="KW-0472">Membrane</keyword>
<evidence type="ECO:0000313" key="4">
    <source>
        <dbReference type="EMBL" id="GGD36411.1"/>
    </source>
</evidence>
<dbReference type="EMBL" id="BMJJ01000013">
    <property type="protein sequence ID" value="GGD36411.1"/>
    <property type="molecule type" value="Genomic_DNA"/>
</dbReference>
<sequence length="300" mass="30982">MAAKNILHMLTPHKHVSPFDVNMAADAGFDVIVPYEAVTLEEVGDLVQDAIFSRPPHDGASTAIFFGGDDAVLALDMIDAAKNALVPPFGTHVFADPQGSFTTAAAMVACTEKVLQAKKGRGLKGARIAVFGATGVVGYCAAVIAALEGAEVTLVGHNGVERVQARADEMKQRFGVDVAAVNGASDAEKADVLKETEVVFAAAKAGVRVLTASLLSGAPKLLAAADVNAVPPSGIEGVDVFDLGKEIPGTAALGIGALAIGNVKYQTESGLFKRMIASDEVLALDFRDAFTLARTLVPEL</sequence>